<name>A0AAV1GI45_XYRNO</name>
<evidence type="ECO:0000313" key="4">
    <source>
        <dbReference type="Proteomes" id="UP001178508"/>
    </source>
</evidence>
<feature type="compositionally biased region" description="Polar residues" evidence="1">
    <location>
        <begin position="85"/>
        <end position="96"/>
    </location>
</feature>
<feature type="chain" id="PRO_5043326108" evidence="2">
    <location>
        <begin position="27"/>
        <end position="184"/>
    </location>
</feature>
<evidence type="ECO:0000313" key="3">
    <source>
        <dbReference type="EMBL" id="CAJ1072719.1"/>
    </source>
</evidence>
<keyword evidence="2" id="KW-0732">Signal</keyword>
<feature type="compositionally biased region" description="Pro residues" evidence="1">
    <location>
        <begin position="100"/>
        <end position="121"/>
    </location>
</feature>
<accession>A0AAV1GI45</accession>
<dbReference type="Proteomes" id="UP001178508">
    <property type="component" value="Chromosome 14"/>
</dbReference>
<sequence length="184" mass="20344">MDKTILLVLLGLQALLLLSALNSTEAAALVMEDRERPSLEQVFLLISTFTSTEAATLRIDSQQAPDQVMGRVRGLRGRPRYKPSTDYNWRSGSGSTPLEVLPPPLPPSYPPPPPPPPPPPRPDPDKWMDSLDREQIGPKGQPASYDPWRYMACGGVQRRAHHNGPPPGPPGPRPNPYPKPRPMW</sequence>
<feature type="signal peptide" evidence="2">
    <location>
        <begin position="1"/>
        <end position="26"/>
    </location>
</feature>
<dbReference type="AlphaFoldDB" id="A0AAV1GI45"/>
<evidence type="ECO:0000256" key="1">
    <source>
        <dbReference type="SAM" id="MobiDB-lite"/>
    </source>
</evidence>
<proteinExistence type="predicted"/>
<dbReference type="EMBL" id="OY660877">
    <property type="protein sequence ID" value="CAJ1072719.1"/>
    <property type="molecule type" value="Genomic_DNA"/>
</dbReference>
<keyword evidence="4" id="KW-1185">Reference proteome</keyword>
<protein>
    <submittedName>
        <fullName evidence="3">Uncharacterized protein</fullName>
    </submittedName>
</protein>
<feature type="compositionally biased region" description="Pro residues" evidence="1">
    <location>
        <begin position="164"/>
        <end position="184"/>
    </location>
</feature>
<feature type="compositionally biased region" description="Basic and acidic residues" evidence="1">
    <location>
        <begin position="122"/>
        <end position="136"/>
    </location>
</feature>
<feature type="region of interest" description="Disordered" evidence="1">
    <location>
        <begin position="73"/>
        <end position="184"/>
    </location>
</feature>
<gene>
    <name evidence="3" type="ORF">XNOV1_A040109</name>
</gene>
<organism evidence="3 4">
    <name type="scientific">Xyrichtys novacula</name>
    <name type="common">Pearly razorfish</name>
    <name type="synonym">Hemipteronotus novacula</name>
    <dbReference type="NCBI Taxonomy" id="13765"/>
    <lineage>
        <taxon>Eukaryota</taxon>
        <taxon>Metazoa</taxon>
        <taxon>Chordata</taxon>
        <taxon>Craniata</taxon>
        <taxon>Vertebrata</taxon>
        <taxon>Euteleostomi</taxon>
        <taxon>Actinopterygii</taxon>
        <taxon>Neopterygii</taxon>
        <taxon>Teleostei</taxon>
        <taxon>Neoteleostei</taxon>
        <taxon>Acanthomorphata</taxon>
        <taxon>Eupercaria</taxon>
        <taxon>Labriformes</taxon>
        <taxon>Labridae</taxon>
        <taxon>Xyrichtys</taxon>
    </lineage>
</organism>
<evidence type="ECO:0000256" key="2">
    <source>
        <dbReference type="SAM" id="SignalP"/>
    </source>
</evidence>
<reference evidence="3" key="1">
    <citation type="submission" date="2023-08" db="EMBL/GenBank/DDBJ databases">
        <authorList>
            <person name="Alioto T."/>
            <person name="Alioto T."/>
            <person name="Gomez Garrido J."/>
        </authorList>
    </citation>
    <scope>NUCLEOTIDE SEQUENCE</scope>
</reference>